<sequence length="259" mass="28442">MFIMKNTFFVLFGLLLFSNGAFAQLKAVKYTDGNQKLNGLSIGPKKGSKTKPGILILPAWKGIDAHSKQSAEKLSKMGYYAFVADIYGEGNYPINTQEAGKQSGFYKSNIANYHRRMQLAWDQLVKSGANPDNIVVIGYCFGGTGALEAARAGMKIQGAVSFHGGLGRDASRKNIPITAEILVLHGADDKYVPAAEVAAFQEEMRDSKADWEMIYYSNSVHAFTEIEAGNDNSKGAAYNEKAAKRSWERMNSFLKEVLK</sequence>
<dbReference type="InterPro" id="IPR002925">
    <property type="entry name" value="Dienelactn_hydro"/>
</dbReference>
<evidence type="ECO:0000313" key="4">
    <source>
        <dbReference type="Proteomes" id="UP000198596"/>
    </source>
</evidence>
<evidence type="ECO:0000256" key="1">
    <source>
        <dbReference type="SAM" id="SignalP"/>
    </source>
</evidence>
<dbReference type="SUPFAM" id="SSF53474">
    <property type="entry name" value="alpha/beta-Hydrolases"/>
    <property type="match status" value="1"/>
</dbReference>
<dbReference type="Pfam" id="PF01738">
    <property type="entry name" value="DLH"/>
    <property type="match status" value="1"/>
</dbReference>
<dbReference type="STRING" id="935223.SAMN04488131_11648"/>
<dbReference type="Proteomes" id="UP000198596">
    <property type="component" value="Unassembled WGS sequence"/>
</dbReference>
<organism evidence="3 4">
    <name type="scientific">Flavobacterium xueshanense</name>
    <dbReference type="NCBI Taxonomy" id="935223"/>
    <lineage>
        <taxon>Bacteria</taxon>
        <taxon>Pseudomonadati</taxon>
        <taxon>Bacteroidota</taxon>
        <taxon>Flavobacteriia</taxon>
        <taxon>Flavobacteriales</taxon>
        <taxon>Flavobacteriaceae</taxon>
        <taxon>Flavobacterium</taxon>
    </lineage>
</organism>
<keyword evidence="1" id="KW-0732">Signal</keyword>
<keyword evidence="3" id="KW-0378">Hydrolase</keyword>
<dbReference type="Gene3D" id="3.40.50.1820">
    <property type="entry name" value="alpha/beta hydrolase"/>
    <property type="match status" value="1"/>
</dbReference>
<dbReference type="PANTHER" id="PTHR22946:SF0">
    <property type="entry name" value="DIENELACTONE HYDROLASE DOMAIN-CONTAINING PROTEIN"/>
    <property type="match status" value="1"/>
</dbReference>
<dbReference type="EMBL" id="FONQ01000016">
    <property type="protein sequence ID" value="SFF34273.1"/>
    <property type="molecule type" value="Genomic_DNA"/>
</dbReference>
<dbReference type="AlphaFoldDB" id="A0A1I2HXT4"/>
<gene>
    <name evidence="3" type="ORF">SAMN04488131_11648</name>
</gene>
<dbReference type="InterPro" id="IPR029058">
    <property type="entry name" value="AB_hydrolase_fold"/>
</dbReference>
<feature type="chain" id="PRO_5011469790" evidence="1">
    <location>
        <begin position="24"/>
        <end position="259"/>
    </location>
</feature>
<dbReference type="PANTHER" id="PTHR22946">
    <property type="entry name" value="DIENELACTONE HYDROLASE DOMAIN-CONTAINING PROTEIN-RELATED"/>
    <property type="match status" value="1"/>
</dbReference>
<evidence type="ECO:0000259" key="2">
    <source>
        <dbReference type="Pfam" id="PF01738"/>
    </source>
</evidence>
<proteinExistence type="predicted"/>
<name>A0A1I2HXT4_9FLAO</name>
<feature type="domain" description="Dienelactone hydrolase" evidence="2">
    <location>
        <begin position="40"/>
        <end position="257"/>
    </location>
</feature>
<protein>
    <submittedName>
        <fullName evidence="3">Dienelactone hydrolase</fullName>
    </submittedName>
</protein>
<dbReference type="GO" id="GO:0016787">
    <property type="term" value="F:hydrolase activity"/>
    <property type="evidence" value="ECO:0007669"/>
    <property type="project" value="UniProtKB-KW"/>
</dbReference>
<evidence type="ECO:0000313" key="3">
    <source>
        <dbReference type="EMBL" id="SFF34273.1"/>
    </source>
</evidence>
<reference evidence="4" key="1">
    <citation type="submission" date="2016-10" db="EMBL/GenBank/DDBJ databases">
        <authorList>
            <person name="Varghese N."/>
            <person name="Submissions S."/>
        </authorList>
    </citation>
    <scope>NUCLEOTIDE SEQUENCE [LARGE SCALE GENOMIC DNA]</scope>
    <source>
        <strain evidence="4">CGMCC 1.9227</strain>
    </source>
</reference>
<keyword evidence="4" id="KW-1185">Reference proteome</keyword>
<accession>A0A1I2HXT4</accession>
<dbReference type="InterPro" id="IPR050261">
    <property type="entry name" value="FrsA_esterase"/>
</dbReference>
<feature type="signal peptide" evidence="1">
    <location>
        <begin position="1"/>
        <end position="23"/>
    </location>
</feature>